<gene>
    <name evidence="2" type="ORF">M569_07086</name>
</gene>
<dbReference type="EMBL" id="AUSU01002974">
    <property type="protein sequence ID" value="EPS67691.1"/>
    <property type="molecule type" value="Genomic_DNA"/>
</dbReference>
<accession>S8CS49</accession>
<name>S8CS49_9LAMI</name>
<dbReference type="OrthoDB" id="770293at2759"/>
<evidence type="ECO:0000256" key="1">
    <source>
        <dbReference type="ARBA" id="ARBA00005437"/>
    </source>
</evidence>
<feature type="non-terminal residue" evidence="2">
    <location>
        <position position="1"/>
    </location>
</feature>
<comment type="caution">
    <text evidence="2">The sequence shown here is derived from an EMBL/GenBank/DDBJ whole genome shotgun (WGS) entry which is preliminary data.</text>
</comment>
<evidence type="ECO:0008006" key="4">
    <source>
        <dbReference type="Google" id="ProtNLM"/>
    </source>
</evidence>
<protein>
    <recommendedName>
        <fullName evidence="4">Tubby C-terminal domain-containing protein</fullName>
    </recommendedName>
</protein>
<dbReference type="PANTHER" id="PTHR31087">
    <property type="match status" value="1"/>
</dbReference>
<dbReference type="AlphaFoldDB" id="S8CS49"/>
<evidence type="ECO:0000313" key="2">
    <source>
        <dbReference type="EMBL" id="EPS67691.1"/>
    </source>
</evidence>
<reference evidence="2 3" key="1">
    <citation type="journal article" date="2013" name="BMC Genomics">
        <title>The miniature genome of a carnivorous plant Genlisea aurea contains a low number of genes and short non-coding sequences.</title>
        <authorList>
            <person name="Leushkin E.V."/>
            <person name="Sutormin R.A."/>
            <person name="Nabieva E.R."/>
            <person name="Penin A.A."/>
            <person name="Kondrashov A.S."/>
            <person name="Logacheva M.D."/>
        </authorList>
    </citation>
    <scope>NUCLEOTIDE SEQUENCE [LARGE SCALE GENOMIC DNA]</scope>
</reference>
<proteinExistence type="inferred from homology"/>
<comment type="similarity">
    <text evidence="1">Belongs to the LOR family.</text>
</comment>
<organism evidence="2 3">
    <name type="scientific">Genlisea aurea</name>
    <dbReference type="NCBI Taxonomy" id="192259"/>
    <lineage>
        <taxon>Eukaryota</taxon>
        <taxon>Viridiplantae</taxon>
        <taxon>Streptophyta</taxon>
        <taxon>Embryophyta</taxon>
        <taxon>Tracheophyta</taxon>
        <taxon>Spermatophyta</taxon>
        <taxon>Magnoliopsida</taxon>
        <taxon>eudicotyledons</taxon>
        <taxon>Gunneridae</taxon>
        <taxon>Pentapetalae</taxon>
        <taxon>asterids</taxon>
        <taxon>lamiids</taxon>
        <taxon>Lamiales</taxon>
        <taxon>Lentibulariaceae</taxon>
        <taxon>Genlisea</taxon>
    </lineage>
</organism>
<sequence length="192" mass="22138">ESWPYEAIPVDLFVTKRLGFHGGLRFTDSNGNLVYYTVKKSVGKTDDYFKRKLLLDSSGNELVSLDRKGGGSWRGECKTDEQQQQPIFFFTTERTANEFNRSEFKIIVKDSNREEMSEFEMRGSPLKRACTIYKHDSIVAETSLMYRIGVGKLFVPRSRFRVTLFPGFHQSLSSSLVAAFVVLYFDGRKLWI</sequence>
<dbReference type="Proteomes" id="UP000015453">
    <property type="component" value="Unassembled WGS sequence"/>
</dbReference>
<dbReference type="Gene3D" id="2.40.160.200">
    <property type="entry name" value="LURP1-related"/>
    <property type="match status" value="1"/>
</dbReference>
<keyword evidence="3" id="KW-1185">Reference proteome</keyword>
<evidence type="ECO:0000313" key="3">
    <source>
        <dbReference type="Proteomes" id="UP000015453"/>
    </source>
</evidence>
<dbReference type="PANTHER" id="PTHR31087:SF85">
    <property type="entry name" value="PROTEIN LURP-ONE-RELATED 7"/>
    <property type="match status" value="1"/>
</dbReference>
<dbReference type="SUPFAM" id="SSF54518">
    <property type="entry name" value="Tubby C-terminal domain-like"/>
    <property type="match status" value="1"/>
</dbReference>
<dbReference type="InterPro" id="IPR038595">
    <property type="entry name" value="LOR_sf"/>
</dbReference>
<dbReference type="InterPro" id="IPR025659">
    <property type="entry name" value="Tubby-like_C"/>
</dbReference>
<dbReference type="Pfam" id="PF04525">
    <property type="entry name" value="LOR"/>
    <property type="match status" value="1"/>
</dbReference>
<dbReference type="InterPro" id="IPR007612">
    <property type="entry name" value="LOR"/>
</dbReference>